<dbReference type="OrthoDB" id="25675at2759"/>
<evidence type="ECO:0000256" key="2">
    <source>
        <dbReference type="ARBA" id="ARBA00022517"/>
    </source>
</evidence>
<dbReference type="STRING" id="658196.A0A397SLB8"/>
<dbReference type="FunFam" id="3.40.50.1010:FF:000006">
    <property type="entry name" value="rRNA-processing protein UTP23 homolog"/>
    <property type="match status" value="1"/>
</dbReference>
<name>A0A397SLB8_9GLOM</name>
<evidence type="ECO:0000313" key="10">
    <source>
        <dbReference type="EMBL" id="RIA85679.1"/>
    </source>
</evidence>
<feature type="compositionally biased region" description="Basic and acidic residues" evidence="8">
    <location>
        <begin position="224"/>
        <end position="247"/>
    </location>
</feature>
<evidence type="ECO:0000313" key="11">
    <source>
        <dbReference type="Proteomes" id="UP000265703"/>
    </source>
</evidence>
<dbReference type="Pfam" id="PF24779">
    <property type="entry name" value="UTP23_sensor"/>
    <property type="match status" value="1"/>
</dbReference>
<dbReference type="GO" id="GO:0006364">
    <property type="term" value="P:rRNA processing"/>
    <property type="evidence" value="ECO:0007669"/>
    <property type="project" value="UniProtKB-KW"/>
</dbReference>
<dbReference type="PANTHER" id="PTHR12416">
    <property type="entry name" value="RRNA-PROCESSING PROTEIN UTP23 HOMOLOG"/>
    <property type="match status" value="1"/>
</dbReference>
<keyword evidence="4" id="KW-0539">Nucleus</keyword>
<keyword evidence="11" id="KW-1185">Reference proteome</keyword>
<evidence type="ECO:0000256" key="1">
    <source>
        <dbReference type="ARBA" id="ARBA00004604"/>
    </source>
</evidence>
<organism evidence="10 11">
    <name type="scientific">Glomus cerebriforme</name>
    <dbReference type="NCBI Taxonomy" id="658196"/>
    <lineage>
        <taxon>Eukaryota</taxon>
        <taxon>Fungi</taxon>
        <taxon>Fungi incertae sedis</taxon>
        <taxon>Mucoromycota</taxon>
        <taxon>Glomeromycotina</taxon>
        <taxon>Glomeromycetes</taxon>
        <taxon>Glomerales</taxon>
        <taxon>Glomeraceae</taxon>
        <taxon>Glomus</taxon>
    </lineage>
</organism>
<dbReference type="GO" id="GO:0032040">
    <property type="term" value="C:small-subunit processome"/>
    <property type="evidence" value="ECO:0007669"/>
    <property type="project" value="InterPro"/>
</dbReference>
<dbReference type="AlphaFoldDB" id="A0A397SLB8"/>
<evidence type="ECO:0000256" key="4">
    <source>
        <dbReference type="ARBA" id="ARBA00023242"/>
    </source>
</evidence>
<comment type="similarity">
    <text evidence="6">Belongs to the UTP23/FCF1 family. UTP23 subfamily.</text>
</comment>
<comment type="caution">
    <text evidence="10">The sequence shown here is derived from an EMBL/GenBank/DDBJ whole genome shotgun (WGS) entry which is preliminary data.</text>
</comment>
<feature type="compositionally biased region" description="Basic residues" evidence="8">
    <location>
        <begin position="274"/>
        <end position="286"/>
    </location>
</feature>
<feature type="domain" description="UTP23 sensor motif region" evidence="9">
    <location>
        <begin position="196"/>
        <end position="215"/>
    </location>
</feature>
<dbReference type="EMBL" id="QKYT01000410">
    <property type="protein sequence ID" value="RIA85679.1"/>
    <property type="molecule type" value="Genomic_DNA"/>
</dbReference>
<feature type="region of interest" description="Disordered" evidence="8">
    <location>
        <begin position="183"/>
        <end position="320"/>
    </location>
</feature>
<dbReference type="Gene3D" id="3.40.50.1010">
    <property type="entry name" value="5'-nuclease"/>
    <property type="match status" value="1"/>
</dbReference>
<proteinExistence type="inferred from homology"/>
<evidence type="ECO:0000256" key="6">
    <source>
        <dbReference type="ARBA" id="ARBA00038503"/>
    </source>
</evidence>
<feature type="compositionally biased region" description="Polar residues" evidence="8">
    <location>
        <begin position="293"/>
        <end position="304"/>
    </location>
</feature>
<protein>
    <recommendedName>
        <fullName evidence="7">U three protein 23</fullName>
    </recommendedName>
</protein>
<comment type="subcellular location">
    <subcellularLocation>
        <location evidence="1">Nucleus</location>
        <location evidence="1">Nucleolus</location>
    </subcellularLocation>
</comment>
<keyword evidence="2" id="KW-0690">Ribosome biogenesis</keyword>
<dbReference type="SUPFAM" id="SSF88723">
    <property type="entry name" value="PIN domain-like"/>
    <property type="match status" value="1"/>
</dbReference>
<dbReference type="InterPro" id="IPR057776">
    <property type="entry name" value="UTP23_sensor"/>
</dbReference>
<keyword evidence="3" id="KW-0698">rRNA processing</keyword>
<dbReference type="InterPro" id="IPR029060">
    <property type="entry name" value="PIN-like_dom_sf"/>
</dbReference>
<sequence length="320" mass="36918">MKMRQKRTKQYKRLMTLYSNSFGFREPYQILVDGDFMRTALRYKMDISRQLCIVMLGKTKQLYTSCTLAEVKERDNDEFGTATALMKFERRGCIHRHKPISSAECLLSIIEDNNPHNYCIATQNESLRERFRAVPGVPLLYINRSVLIIEPPSYATLQKAKQVENSKTHASVEELSFLKKANSDMAKKQAEAVKPKKKRKGPKEPNPLSCKKKKMKVITQKIKKSNEIGKVEQTKEPTNNKRKRDDYGNNDDSQSEPQENYDEKPSTDNGNQLNKKKRKRKKKKSKKAEQSGKDASTVCTNNINKKNEGDSDLEDLEEDK</sequence>
<dbReference type="Proteomes" id="UP000265703">
    <property type="component" value="Unassembled WGS sequence"/>
</dbReference>
<reference evidence="10 11" key="1">
    <citation type="submission" date="2018-06" db="EMBL/GenBank/DDBJ databases">
        <title>Comparative genomics reveals the genomic features of Rhizophagus irregularis, R. cerebriforme, R. diaphanum and Gigaspora rosea, and their symbiotic lifestyle signature.</title>
        <authorList>
            <person name="Morin E."/>
            <person name="San Clemente H."/>
            <person name="Chen E.C.H."/>
            <person name="De La Providencia I."/>
            <person name="Hainaut M."/>
            <person name="Kuo A."/>
            <person name="Kohler A."/>
            <person name="Murat C."/>
            <person name="Tang N."/>
            <person name="Roy S."/>
            <person name="Loubradou J."/>
            <person name="Henrissat B."/>
            <person name="Grigoriev I.V."/>
            <person name="Corradi N."/>
            <person name="Roux C."/>
            <person name="Martin F.M."/>
        </authorList>
    </citation>
    <scope>NUCLEOTIDE SEQUENCE [LARGE SCALE GENOMIC DNA]</scope>
    <source>
        <strain evidence="10 11">DAOM 227022</strain>
    </source>
</reference>
<evidence type="ECO:0000256" key="3">
    <source>
        <dbReference type="ARBA" id="ARBA00022552"/>
    </source>
</evidence>
<feature type="compositionally biased region" description="Basic and acidic residues" evidence="8">
    <location>
        <begin position="183"/>
        <end position="194"/>
    </location>
</feature>
<gene>
    <name evidence="10" type="ORF">C1645_879139</name>
</gene>
<evidence type="ECO:0000259" key="9">
    <source>
        <dbReference type="Pfam" id="PF24779"/>
    </source>
</evidence>
<evidence type="ECO:0000256" key="5">
    <source>
        <dbReference type="ARBA" id="ARBA00037300"/>
    </source>
</evidence>
<evidence type="ECO:0000256" key="8">
    <source>
        <dbReference type="SAM" id="MobiDB-lite"/>
    </source>
</evidence>
<dbReference type="InterPro" id="IPR006984">
    <property type="entry name" value="Fcf1/UTP23"/>
</dbReference>
<accession>A0A397SLB8</accession>
<dbReference type="Pfam" id="PF04900">
    <property type="entry name" value="Fcf1"/>
    <property type="match status" value="1"/>
</dbReference>
<feature type="compositionally biased region" description="Acidic residues" evidence="8">
    <location>
        <begin position="310"/>
        <end position="320"/>
    </location>
</feature>
<comment type="function">
    <text evidence="5">Involved in rRNA-processing and ribosome biogenesis.</text>
</comment>
<evidence type="ECO:0000256" key="7">
    <source>
        <dbReference type="ARBA" id="ARBA00076388"/>
    </source>
</evidence>